<dbReference type="InterPro" id="IPR035990">
    <property type="entry name" value="TIM_sf"/>
</dbReference>
<evidence type="ECO:0000313" key="2">
    <source>
        <dbReference type="EMBL" id="MBB5335030.1"/>
    </source>
</evidence>
<organism evidence="2 3">
    <name type="scientific">Pectinatus brassicae</name>
    <dbReference type="NCBI Taxonomy" id="862415"/>
    <lineage>
        <taxon>Bacteria</taxon>
        <taxon>Bacillati</taxon>
        <taxon>Bacillota</taxon>
        <taxon>Negativicutes</taxon>
        <taxon>Selenomonadales</taxon>
        <taxon>Selenomonadaceae</taxon>
        <taxon>Pectinatus</taxon>
    </lineage>
</organism>
<gene>
    <name evidence="2" type="ORF">HNR32_000130</name>
</gene>
<comment type="caution">
    <text evidence="2">The sequence shown here is derived from an EMBL/GenBank/DDBJ whole genome shotgun (WGS) entry which is preliminary data.</text>
</comment>
<reference evidence="2 3" key="1">
    <citation type="submission" date="2020-08" db="EMBL/GenBank/DDBJ databases">
        <title>Genomic Encyclopedia of Type Strains, Phase IV (KMG-IV): sequencing the most valuable type-strain genomes for metagenomic binning, comparative biology and taxonomic classification.</title>
        <authorList>
            <person name="Goeker M."/>
        </authorList>
    </citation>
    <scope>NUCLEOTIDE SEQUENCE [LARGE SCALE GENOMIC DNA]</scope>
    <source>
        <strain evidence="2 3">DSM 24661</strain>
    </source>
</reference>
<dbReference type="NCBIfam" id="NF003302">
    <property type="entry name" value="PRK04302.1"/>
    <property type="match status" value="1"/>
</dbReference>
<protein>
    <submittedName>
        <fullName evidence="2">Triosephosphate isomerase</fullName>
        <ecNumber evidence="2">5.3.1.1</ecNumber>
    </submittedName>
</protein>
<accession>A0A840UFS5</accession>
<keyword evidence="3" id="KW-1185">Reference proteome</keyword>
<dbReference type="EMBL" id="JACHFH010000001">
    <property type="protein sequence ID" value="MBB5335030.1"/>
    <property type="molecule type" value="Genomic_DNA"/>
</dbReference>
<evidence type="ECO:0000313" key="3">
    <source>
        <dbReference type="Proteomes" id="UP000559117"/>
    </source>
</evidence>
<sequence>MTKVKCPFLVVNPKSYLYGIKSLELAKAVDRTAKKSNLQIFFTCPFTDIRYIKENTNTLIVTAQHMEALKPGRGMGHILPESLQAAGAGAVFLNHAENPLTMAELTKCIKRAKELDIITIVCADSLTEAIAIAKLDPDILLCEPTDLIGTGKVADNSYILKTTEKIKEINPNIAVMIASGITTPEDVYNVIKLGADGTGATSGILNAPDPAARVEEMIEAILRAEREKN</sequence>
<proteinExistence type="predicted"/>
<dbReference type="InterPro" id="IPR000652">
    <property type="entry name" value="Triosephosphate_isomerase"/>
</dbReference>
<dbReference type="PROSITE" id="PS51440">
    <property type="entry name" value="TIM_2"/>
    <property type="match status" value="1"/>
</dbReference>
<dbReference type="AlphaFoldDB" id="A0A840UFS5"/>
<dbReference type="RefSeq" id="WP_183858853.1">
    <property type="nucleotide sequence ID" value="NZ_JACHFH010000001.1"/>
</dbReference>
<dbReference type="Pfam" id="PF00121">
    <property type="entry name" value="TIM"/>
    <property type="match status" value="1"/>
</dbReference>
<dbReference type="Proteomes" id="UP000559117">
    <property type="component" value="Unassembled WGS sequence"/>
</dbReference>
<keyword evidence="1 2" id="KW-0413">Isomerase</keyword>
<dbReference type="Gene3D" id="3.20.20.70">
    <property type="entry name" value="Aldolase class I"/>
    <property type="match status" value="1"/>
</dbReference>
<dbReference type="GO" id="GO:0004807">
    <property type="term" value="F:triose-phosphate isomerase activity"/>
    <property type="evidence" value="ECO:0007669"/>
    <property type="project" value="UniProtKB-EC"/>
</dbReference>
<name>A0A840UFS5_9FIRM</name>
<dbReference type="EC" id="5.3.1.1" evidence="2"/>
<evidence type="ECO:0000256" key="1">
    <source>
        <dbReference type="ARBA" id="ARBA00023235"/>
    </source>
</evidence>
<dbReference type="SUPFAM" id="SSF51351">
    <property type="entry name" value="Triosephosphate isomerase (TIM)"/>
    <property type="match status" value="1"/>
</dbReference>
<dbReference type="InterPro" id="IPR013785">
    <property type="entry name" value="Aldolase_TIM"/>
</dbReference>